<organism evidence="19 20">
    <name type="scientific">Sinomicrobium oceani</name>
    <dbReference type="NCBI Taxonomy" id="1150368"/>
    <lineage>
        <taxon>Bacteria</taxon>
        <taxon>Pseudomonadati</taxon>
        <taxon>Bacteroidota</taxon>
        <taxon>Flavobacteriia</taxon>
        <taxon>Flavobacteriales</taxon>
        <taxon>Flavobacteriaceae</taxon>
        <taxon>Sinomicrobium</taxon>
    </lineage>
</organism>
<dbReference type="PANTHER" id="PTHR32552:SF68">
    <property type="entry name" value="FERRICHROME OUTER MEMBRANE TRANSPORTER_PHAGE RECEPTOR"/>
    <property type="match status" value="1"/>
</dbReference>
<keyword evidence="4 14" id="KW-1134">Transmembrane beta strand</keyword>
<keyword evidence="7 16" id="KW-0732">Signal</keyword>
<dbReference type="InterPro" id="IPR036942">
    <property type="entry name" value="Beta-barrel_TonB_sf"/>
</dbReference>
<dbReference type="PROSITE" id="PS52016">
    <property type="entry name" value="TONB_DEPENDENT_REC_3"/>
    <property type="match status" value="1"/>
</dbReference>
<feature type="domain" description="TonB-dependent receptor-like beta-barrel" evidence="17">
    <location>
        <begin position="258"/>
        <end position="679"/>
    </location>
</feature>
<evidence type="ECO:0000256" key="10">
    <source>
        <dbReference type="ARBA" id="ARBA00023077"/>
    </source>
</evidence>
<dbReference type="GO" id="GO:0009279">
    <property type="term" value="C:cell outer membrane"/>
    <property type="evidence" value="ECO:0007669"/>
    <property type="project" value="UniProtKB-SubCell"/>
</dbReference>
<evidence type="ECO:0000256" key="9">
    <source>
        <dbReference type="ARBA" id="ARBA00023065"/>
    </source>
</evidence>
<keyword evidence="5" id="KW-0410">Iron transport</keyword>
<dbReference type="OrthoDB" id="9775095at2"/>
<comment type="similarity">
    <text evidence="2 14 15">Belongs to the TonB-dependent receptor family.</text>
</comment>
<keyword evidence="12" id="KW-0675">Receptor</keyword>
<dbReference type="Pfam" id="PF00593">
    <property type="entry name" value="TonB_dep_Rec_b-barrel"/>
    <property type="match status" value="1"/>
</dbReference>
<dbReference type="EMBL" id="FPJE01000002">
    <property type="protein sequence ID" value="SFW18264.1"/>
    <property type="molecule type" value="Genomic_DNA"/>
</dbReference>
<dbReference type="RefSeq" id="WP_083564734.1">
    <property type="nucleotide sequence ID" value="NZ_FPJE01000002.1"/>
</dbReference>
<keyword evidence="13 14" id="KW-0998">Cell outer membrane</keyword>
<keyword evidence="20" id="KW-1185">Reference proteome</keyword>
<evidence type="ECO:0000256" key="4">
    <source>
        <dbReference type="ARBA" id="ARBA00022452"/>
    </source>
</evidence>
<evidence type="ECO:0000313" key="20">
    <source>
        <dbReference type="Proteomes" id="UP000182248"/>
    </source>
</evidence>
<feature type="chain" id="PRO_5012159361" evidence="16">
    <location>
        <begin position="22"/>
        <end position="732"/>
    </location>
</feature>
<keyword evidence="11 14" id="KW-0472">Membrane</keyword>
<evidence type="ECO:0000256" key="13">
    <source>
        <dbReference type="ARBA" id="ARBA00023237"/>
    </source>
</evidence>
<dbReference type="Gene3D" id="2.170.130.10">
    <property type="entry name" value="TonB-dependent receptor, plug domain"/>
    <property type="match status" value="1"/>
</dbReference>
<dbReference type="STRING" id="1150368.SAMN02927921_00386"/>
<keyword evidence="6 14" id="KW-0812">Transmembrane</keyword>
<evidence type="ECO:0000256" key="12">
    <source>
        <dbReference type="ARBA" id="ARBA00023170"/>
    </source>
</evidence>
<evidence type="ECO:0000256" key="15">
    <source>
        <dbReference type="RuleBase" id="RU003357"/>
    </source>
</evidence>
<accession>A0A1K1M561</accession>
<evidence type="ECO:0000256" key="7">
    <source>
        <dbReference type="ARBA" id="ARBA00022729"/>
    </source>
</evidence>
<evidence type="ECO:0000256" key="14">
    <source>
        <dbReference type="PROSITE-ProRule" id="PRU01360"/>
    </source>
</evidence>
<evidence type="ECO:0000256" key="2">
    <source>
        <dbReference type="ARBA" id="ARBA00009810"/>
    </source>
</evidence>
<dbReference type="InterPro" id="IPR037066">
    <property type="entry name" value="Plug_dom_sf"/>
</dbReference>
<name>A0A1K1M561_9FLAO</name>
<comment type="subcellular location">
    <subcellularLocation>
        <location evidence="1 14">Cell outer membrane</location>
        <topology evidence="1 14">Multi-pass membrane protein</topology>
    </subcellularLocation>
</comment>
<dbReference type="InterPro" id="IPR010105">
    <property type="entry name" value="TonB_sidphr_rcpt"/>
</dbReference>
<reference evidence="19 20" key="1">
    <citation type="submission" date="2016-11" db="EMBL/GenBank/DDBJ databases">
        <authorList>
            <person name="Jaros S."/>
            <person name="Januszkiewicz K."/>
            <person name="Wedrychowicz H."/>
        </authorList>
    </citation>
    <scope>NUCLEOTIDE SEQUENCE [LARGE SCALE GENOMIC DNA]</scope>
    <source>
        <strain evidence="19 20">CGMCC 1.12145</strain>
    </source>
</reference>
<feature type="domain" description="TonB-dependent receptor plug" evidence="18">
    <location>
        <begin position="71"/>
        <end position="167"/>
    </location>
</feature>
<evidence type="ECO:0000256" key="8">
    <source>
        <dbReference type="ARBA" id="ARBA00023004"/>
    </source>
</evidence>
<keyword evidence="8" id="KW-0408">Iron</keyword>
<evidence type="ECO:0000256" key="3">
    <source>
        <dbReference type="ARBA" id="ARBA00022448"/>
    </source>
</evidence>
<sequence>MKKIYCSLVLFLFLLPRMAVAQEETGRRVTDTTQTEINYLDEVDVVGTKILRTKRDSVSPGLKLRQPLILIPQNIVRISSELLQQQGALELKDAARNSSGVYFSYNSTPFDQSSALQIRGFTGYTTLNGMSRRFSYGASIDDEAVMESVEIVKGPAGFLNATGEPGGSVNIVTKTPDKKIRSATVMGGSFNFYRAAIDIGSAVKDTGFSYRFNAAYQHKDSYLDFMRTDKVIIAPVLQYNFSPRTFVLAEYNFIRGNIKNGAYLAKVRSESEKLKGPVSRNYSAAPGLPDSYAKNETVRLVFHHKFDDHWDITSQSSYLAAPYETWYMTTNGSIVSFDEAGNTERKSSLTMGSGTTWNSQLFANGSFRTGHVAHEIVLGTDFTNSKDSLALHRGVYDFPYSKYTYRNRVNKDSVRETSRLIRIENNTYLRSVYAYDNIRLHKRWLLSLGARYTWYTNKRRNVTAAGPGEWTEFDQKALTPRAGLTFSADPSTSVFFLYDQSFVPQSGMVAIQTNPETNEVTASRAVDPQKGNDLELGIKKNWFGSRLSTSLNGFYTVKTNVLVSNLELPGFVKEIGEVTSSGVEVDVLGSITDRLSVSANYTYVHARITEDQDPEQIGKELPQAPQQIFNTWLQYTIPLKHKARIGFSLGQVTQVKRSTSTTHRYIPDFTKVDAGINYATGRYFVRLLADNITGKRYMASGDIFNNYMTGNPEYFYIDGEPFNLQLAAGIRF</sequence>
<dbReference type="GO" id="GO:0015891">
    <property type="term" value="P:siderophore transport"/>
    <property type="evidence" value="ECO:0007669"/>
    <property type="project" value="InterPro"/>
</dbReference>
<dbReference type="InterPro" id="IPR039426">
    <property type="entry name" value="TonB-dep_rcpt-like"/>
</dbReference>
<dbReference type="Pfam" id="PF07715">
    <property type="entry name" value="Plug"/>
    <property type="match status" value="1"/>
</dbReference>
<keyword evidence="3 14" id="KW-0813">Transport</keyword>
<evidence type="ECO:0000256" key="5">
    <source>
        <dbReference type="ARBA" id="ARBA00022496"/>
    </source>
</evidence>
<evidence type="ECO:0000256" key="16">
    <source>
        <dbReference type="SAM" id="SignalP"/>
    </source>
</evidence>
<dbReference type="Gene3D" id="2.40.170.20">
    <property type="entry name" value="TonB-dependent receptor, beta-barrel domain"/>
    <property type="match status" value="1"/>
</dbReference>
<dbReference type="CDD" id="cd01347">
    <property type="entry name" value="ligand_gated_channel"/>
    <property type="match status" value="1"/>
</dbReference>
<protein>
    <submittedName>
        <fullName evidence="19">Iron complex outermembrane recepter protein</fullName>
    </submittedName>
</protein>
<dbReference type="InterPro" id="IPR012910">
    <property type="entry name" value="Plug_dom"/>
</dbReference>
<keyword evidence="9" id="KW-0406">Ion transport</keyword>
<dbReference type="NCBIfam" id="TIGR01783">
    <property type="entry name" value="TonB-siderophor"/>
    <property type="match status" value="1"/>
</dbReference>
<proteinExistence type="inferred from homology"/>
<dbReference type="GO" id="GO:0038023">
    <property type="term" value="F:signaling receptor activity"/>
    <property type="evidence" value="ECO:0007669"/>
    <property type="project" value="InterPro"/>
</dbReference>
<dbReference type="GO" id="GO:0015344">
    <property type="term" value="F:siderophore uptake transmembrane transporter activity"/>
    <property type="evidence" value="ECO:0007669"/>
    <property type="project" value="TreeGrafter"/>
</dbReference>
<gene>
    <name evidence="19" type="ORF">SAMN02927921_00386</name>
</gene>
<dbReference type="PANTHER" id="PTHR32552">
    <property type="entry name" value="FERRICHROME IRON RECEPTOR-RELATED"/>
    <property type="match status" value="1"/>
</dbReference>
<evidence type="ECO:0000313" key="19">
    <source>
        <dbReference type="EMBL" id="SFW18264.1"/>
    </source>
</evidence>
<evidence type="ECO:0000259" key="17">
    <source>
        <dbReference type="Pfam" id="PF00593"/>
    </source>
</evidence>
<dbReference type="InterPro" id="IPR000531">
    <property type="entry name" value="Beta-barrel_TonB"/>
</dbReference>
<evidence type="ECO:0000256" key="11">
    <source>
        <dbReference type="ARBA" id="ARBA00023136"/>
    </source>
</evidence>
<evidence type="ECO:0000259" key="18">
    <source>
        <dbReference type="Pfam" id="PF07715"/>
    </source>
</evidence>
<dbReference type="SUPFAM" id="SSF56935">
    <property type="entry name" value="Porins"/>
    <property type="match status" value="1"/>
</dbReference>
<dbReference type="Proteomes" id="UP000182248">
    <property type="component" value="Unassembled WGS sequence"/>
</dbReference>
<dbReference type="AlphaFoldDB" id="A0A1K1M561"/>
<feature type="signal peptide" evidence="16">
    <location>
        <begin position="1"/>
        <end position="21"/>
    </location>
</feature>
<evidence type="ECO:0000256" key="1">
    <source>
        <dbReference type="ARBA" id="ARBA00004571"/>
    </source>
</evidence>
<keyword evidence="10 15" id="KW-0798">TonB box</keyword>
<evidence type="ECO:0000256" key="6">
    <source>
        <dbReference type="ARBA" id="ARBA00022692"/>
    </source>
</evidence>